<evidence type="ECO:0000256" key="1">
    <source>
        <dbReference type="SAM" id="MobiDB-lite"/>
    </source>
</evidence>
<feature type="region of interest" description="Disordered" evidence="1">
    <location>
        <begin position="82"/>
        <end position="119"/>
    </location>
</feature>
<comment type="caution">
    <text evidence="3">The sequence shown here is derived from an EMBL/GenBank/DDBJ whole genome shotgun (WGS) entry which is preliminary data.</text>
</comment>
<dbReference type="AlphaFoldDB" id="A0A814NZ46"/>
<evidence type="ECO:0000313" key="4">
    <source>
        <dbReference type="Proteomes" id="UP000663855"/>
    </source>
</evidence>
<feature type="transmembrane region" description="Helical" evidence="2">
    <location>
        <begin position="232"/>
        <end position="253"/>
    </location>
</feature>
<protein>
    <submittedName>
        <fullName evidence="3">Uncharacterized protein</fullName>
    </submittedName>
</protein>
<name>A0A814NZ46_9BILA</name>
<feature type="region of interest" description="Disordered" evidence="1">
    <location>
        <begin position="383"/>
        <end position="408"/>
    </location>
</feature>
<evidence type="ECO:0000313" key="3">
    <source>
        <dbReference type="EMBL" id="CAF1100110.1"/>
    </source>
</evidence>
<gene>
    <name evidence="3" type="ORF">CJN711_LOCUS7111</name>
</gene>
<feature type="compositionally biased region" description="Low complexity" evidence="1">
    <location>
        <begin position="30"/>
        <end position="48"/>
    </location>
</feature>
<keyword evidence="2" id="KW-0812">Transmembrane</keyword>
<accession>A0A814NZ46</accession>
<reference evidence="3" key="1">
    <citation type="submission" date="2021-02" db="EMBL/GenBank/DDBJ databases">
        <authorList>
            <person name="Nowell W R."/>
        </authorList>
    </citation>
    <scope>NUCLEOTIDE SEQUENCE</scope>
</reference>
<organism evidence="3 4">
    <name type="scientific">Rotaria magnacalcarata</name>
    <dbReference type="NCBI Taxonomy" id="392030"/>
    <lineage>
        <taxon>Eukaryota</taxon>
        <taxon>Metazoa</taxon>
        <taxon>Spiralia</taxon>
        <taxon>Gnathifera</taxon>
        <taxon>Rotifera</taxon>
        <taxon>Eurotatoria</taxon>
        <taxon>Bdelloidea</taxon>
        <taxon>Philodinida</taxon>
        <taxon>Philodinidae</taxon>
        <taxon>Rotaria</taxon>
    </lineage>
</organism>
<feature type="compositionally biased region" description="Low complexity" evidence="1">
    <location>
        <begin position="86"/>
        <end position="99"/>
    </location>
</feature>
<keyword evidence="2" id="KW-1133">Transmembrane helix</keyword>
<proteinExistence type="predicted"/>
<feature type="region of interest" description="Disordered" evidence="1">
    <location>
        <begin position="1"/>
        <end position="55"/>
    </location>
</feature>
<keyword evidence="2" id="KW-0472">Membrane</keyword>
<evidence type="ECO:0000256" key="2">
    <source>
        <dbReference type="SAM" id="Phobius"/>
    </source>
</evidence>
<dbReference type="EMBL" id="CAJNOV010002339">
    <property type="protein sequence ID" value="CAF1100110.1"/>
    <property type="molecule type" value="Genomic_DNA"/>
</dbReference>
<dbReference type="Proteomes" id="UP000663855">
    <property type="component" value="Unassembled WGS sequence"/>
</dbReference>
<sequence length="408" mass="45764">MSKLHNHGTRFAIRQASQTELKDSPMRLPNNSESSRVVESSLNEVSSLPVHEPSSFHSQKTAILMNKQKQLQARNLISPLSRSIAGKKGTTASKTTASSIEILPKQKNKPNDSTATTPTSTNLLTIFSTSPTIDESSSKTTTLKPISLSSKTVCVPSTKYKSVGKTLTTTDAVGMKKTSTSTIIKMPSGISLIRDLQNKNNIQRDIIKDLKLKLVERDKTIAHLHESSMSRVFILLFIHIISPSVCCLFILAVPTEPLVIDWINHMYELVHKEEIKDQINYESYAKRLNMDENTLKNCILEDDRVKTAREIVRNFPDYQEIINMNNAWQWIDKEQISIVLEFIRQQFGASLSKTDQVVRMSLSTMVRTASWKVRGDTGTVNLSDNAAQLSGECDGHNGEVEEEEEEEE</sequence>